<proteinExistence type="predicted"/>
<dbReference type="AlphaFoldDB" id="A0A2N0NGD8"/>
<dbReference type="InterPro" id="IPR036397">
    <property type="entry name" value="RNaseH_sf"/>
</dbReference>
<gene>
    <name evidence="1" type="ORF">RhiirA5_303789</name>
</gene>
<evidence type="ECO:0008006" key="3">
    <source>
        <dbReference type="Google" id="ProtNLM"/>
    </source>
</evidence>
<dbReference type="EMBL" id="LLXJ01007614">
    <property type="protein sequence ID" value="PKB93625.1"/>
    <property type="molecule type" value="Genomic_DNA"/>
</dbReference>
<name>A0A2N0NGD8_9GLOM</name>
<dbReference type="VEuPathDB" id="FungiDB:RhiirA1_447954"/>
<reference evidence="1 2" key="1">
    <citation type="submission" date="2016-04" db="EMBL/GenBank/DDBJ databases">
        <title>Genome analyses suggest a sexual origin of heterokaryosis in a supposedly ancient asexual fungus.</title>
        <authorList>
            <person name="Ropars J."/>
            <person name="Sedzielewska K."/>
            <person name="Noel J."/>
            <person name="Charron P."/>
            <person name="Farinelli L."/>
            <person name="Marton T."/>
            <person name="Kruger M."/>
            <person name="Pelin A."/>
            <person name="Brachmann A."/>
            <person name="Corradi N."/>
        </authorList>
    </citation>
    <scope>NUCLEOTIDE SEQUENCE [LARGE SCALE GENOMIC DNA]</scope>
    <source>
        <strain evidence="1 2">A5</strain>
    </source>
</reference>
<comment type="caution">
    <text evidence="1">The sequence shown here is derived from an EMBL/GenBank/DDBJ whole genome shotgun (WGS) entry which is preliminary data.</text>
</comment>
<dbReference type="Proteomes" id="UP000232722">
    <property type="component" value="Unassembled WGS sequence"/>
</dbReference>
<dbReference type="GO" id="GO:0003676">
    <property type="term" value="F:nucleic acid binding"/>
    <property type="evidence" value="ECO:0007669"/>
    <property type="project" value="InterPro"/>
</dbReference>
<evidence type="ECO:0000313" key="2">
    <source>
        <dbReference type="Proteomes" id="UP000232722"/>
    </source>
</evidence>
<protein>
    <recommendedName>
        <fullName evidence="3">Tc1-like transposase DDE domain-containing protein</fullName>
    </recommendedName>
</protein>
<sequence>MDWPSNSPDLNLIENLWAIVKGNVERRMPKNLNELESFMAEEWSAIPDTVIKNLAGSMKRRCELIIENNGERISY</sequence>
<evidence type="ECO:0000313" key="1">
    <source>
        <dbReference type="EMBL" id="PKB93625.1"/>
    </source>
</evidence>
<reference evidence="1 2" key="2">
    <citation type="submission" date="2017-09" db="EMBL/GenBank/DDBJ databases">
        <title>Extensive intraspecific genome diversity in a model arbuscular mycorrhizal fungus.</title>
        <authorList>
            <person name="Chen E.C."/>
            <person name="Morin E."/>
            <person name="Beaudet D."/>
            <person name="Noel J."/>
            <person name="Ndikumana S."/>
            <person name="Charron P."/>
            <person name="St-Onge C."/>
            <person name="Giorgi J."/>
            <person name="Grigoriev I.V."/>
            <person name="Roux C."/>
            <person name="Martin F.M."/>
            <person name="Corradi N."/>
        </authorList>
    </citation>
    <scope>NUCLEOTIDE SEQUENCE [LARGE SCALE GENOMIC DNA]</scope>
    <source>
        <strain evidence="1 2">A5</strain>
    </source>
</reference>
<accession>A0A2N0NGD8</accession>
<organism evidence="1 2">
    <name type="scientific">Rhizophagus irregularis</name>
    <dbReference type="NCBI Taxonomy" id="588596"/>
    <lineage>
        <taxon>Eukaryota</taxon>
        <taxon>Fungi</taxon>
        <taxon>Fungi incertae sedis</taxon>
        <taxon>Mucoromycota</taxon>
        <taxon>Glomeromycotina</taxon>
        <taxon>Glomeromycetes</taxon>
        <taxon>Glomerales</taxon>
        <taxon>Glomeraceae</taxon>
        <taxon>Rhizophagus</taxon>
    </lineage>
</organism>
<dbReference type="Gene3D" id="3.30.420.10">
    <property type="entry name" value="Ribonuclease H-like superfamily/Ribonuclease H"/>
    <property type="match status" value="1"/>
</dbReference>